<dbReference type="InterPro" id="IPR046358">
    <property type="entry name" value="Flagellin_C"/>
</dbReference>
<proteinExistence type="inferred from homology"/>
<feature type="domain" description="Flagellin N-terminal" evidence="5">
    <location>
        <begin position="104"/>
        <end position="195"/>
    </location>
</feature>
<dbReference type="SUPFAM" id="SSF64518">
    <property type="entry name" value="Phase 1 flagellin"/>
    <property type="match status" value="2"/>
</dbReference>
<dbReference type="GO" id="GO:0005198">
    <property type="term" value="F:structural molecule activity"/>
    <property type="evidence" value="ECO:0007669"/>
    <property type="project" value="UniProtKB-UniRule"/>
</dbReference>
<dbReference type="GO" id="GO:0009288">
    <property type="term" value="C:bacterial-type flagellum"/>
    <property type="evidence" value="ECO:0007669"/>
    <property type="project" value="UniProtKB-SubCell"/>
</dbReference>
<evidence type="ECO:0000256" key="2">
    <source>
        <dbReference type="ARBA" id="ARBA00020110"/>
    </source>
</evidence>
<evidence type="ECO:0000313" key="8">
    <source>
        <dbReference type="Proteomes" id="UP000326831"/>
    </source>
</evidence>
<evidence type="ECO:0000256" key="3">
    <source>
        <dbReference type="ARBA" id="ARBA00023143"/>
    </source>
</evidence>
<keyword evidence="3 4" id="KW-0975">Bacterial flagellum</keyword>
<dbReference type="EMBL" id="CP023701">
    <property type="protein sequence ID" value="QEU77599.1"/>
    <property type="molecule type" value="Genomic_DNA"/>
</dbReference>
<dbReference type="GO" id="GO:0005576">
    <property type="term" value="C:extracellular region"/>
    <property type="evidence" value="ECO:0007669"/>
    <property type="project" value="UniProtKB-SubCell"/>
</dbReference>
<comment type="function">
    <text evidence="4">Flagellin is the subunit protein which polymerizes to form the filaments of bacterial flagella.</text>
</comment>
<evidence type="ECO:0000313" key="7">
    <source>
        <dbReference type="EMBL" id="QEU77599.1"/>
    </source>
</evidence>
<dbReference type="PANTHER" id="PTHR42792">
    <property type="entry name" value="FLAGELLIN"/>
    <property type="match status" value="1"/>
</dbReference>
<accession>A0A5P2UGP6</accession>
<keyword evidence="4" id="KW-0964">Secreted</keyword>
<dbReference type="Gene3D" id="1.20.1330.10">
    <property type="entry name" value="f41 fragment of flagellin, N-terminal domain"/>
    <property type="match status" value="2"/>
</dbReference>
<feature type="domain" description="Flagellin C-terminal" evidence="6">
    <location>
        <begin position="241"/>
        <end position="287"/>
    </location>
</feature>
<organism evidence="7 8">
    <name type="scientific">Streptomyces subrutilus</name>
    <dbReference type="NCBI Taxonomy" id="36818"/>
    <lineage>
        <taxon>Bacteria</taxon>
        <taxon>Bacillati</taxon>
        <taxon>Actinomycetota</taxon>
        <taxon>Actinomycetes</taxon>
        <taxon>Kitasatosporales</taxon>
        <taxon>Streptomycetaceae</taxon>
        <taxon>Streptomyces</taxon>
    </lineage>
</organism>
<evidence type="ECO:0000259" key="6">
    <source>
        <dbReference type="Pfam" id="PF00700"/>
    </source>
</evidence>
<comment type="subcellular location">
    <subcellularLocation>
        <location evidence="4">Secreted</location>
    </subcellularLocation>
    <subcellularLocation>
        <location evidence="4">Bacterial flagellum</location>
    </subcellularLocation>
</comment>
<gene>
    <name evidence="7" type="ORF">CP968_04245</name>
</gene>
<comment type="similarity">
    <text evidence="1 4">Belongs to the bacterial flagellin family.</text>
</comment>
<protein>
    <recommendedName>
        <fullName evidence="2 4">Flagellin</fullName>
    </recommendedName>
</protein>
<name>A0A5P2UGP6_9ACTN</name>
<dbReference type="Proteomes" id="UP000326831">
    <property type="component" value="Chromosome"/>
</dbReference>
<dbReference type="Pfam" id="PF00700">
    <property type="entry name" value="Flagellin_C"/>
    <property type="match status" value="1"/>
</dbReference>
<keyword evidence="8" id="KW-1185">Reference proteome</keyword>
<dbReference type="InterPro" id="IPR001029">
    <property type="entry name" value="Flagellin_N"/>
</dbReference>
<dbReference type="PRINTS" id="PR00207">
    <property type="entry name" value="FLAGELLIN"/>
</dbReference>
<dbReference type="Pfam" id="PF00669">
    <property type="entry name" value="Flagellin_N"/>
    <property type="match status" value="2"/>
</dbReference>
<dbReference type="KEGG" id="ssub:CP968_04245"/>
<dbReference type="PANTHER" id="PTHR42792:SF2">
    <property type="entry name" value="FLAGELLIN"/>
    <property type="match status" value="1"/>
</dbReference>
<evidence type="ECO:0000256" key="1">
    <source>
        <dbReference type="ARBA" id="ARBA00005709"/>
    </source>
</evidence>
<dbReference type="InterPro" id="IPR001492">
    <property type="entry name" value="Flagellin"/>
</dbReference>
<reference evidence="7 8" key="1">
    <citation type="submission" date="2017-09" db="EMBL/GenBank/DDBJ databases">
        <authorList>
            <person name="Lee N."/>
            <person name="Cho B.-K."/>
        </authorList>
    </citation>
    <scope>NUCLEOTIDE SEQUENCE [LARGE SCALE GENOMIC DNA]</scope>
    <source>
        <strain evidence="7 8">ATCC 27467</strain>
    </source>
</reference>
<sequence length="519" mass="54735">MGVVMSESTDRVQRVGKLIADLAEDPATAGKFASWINSGPNVELTWPEVWTHVATEDLIALSKRADVGLQEVTAQVAHEVPPFVESIAPACIKAFGVPDADVPSAADPYTAQIDALTLAIRSAADGLSLAQTVEGALTEVVENLQSVHRLTVQSLNGTNSSTGLASLQAEASQCLFEINRIAAQTDFNGLQVFSQELDQVVRVGADEGETLTIHLQKVDSEALGLDSIDLTLKDHPDPGPLQLISTALDRVVSFRGEMGAAQNQLDSIIVNLDNTITNLSAARARLQAKAFEAADPGAPSAADQYTAQIDALTLASGNAANGVALTQAAEDALKQVVEHLQRMYTVTAQGVNGTNSRTILSLLQADVAQCRAEIDTISAQTDFNGIRILAEESPQVIRVGADESEILTIHLQKTDTVTLGVDTADLTRQDPAGPDLLAPITTAIDSVHNYRGALSAARDRLSGIIANLDNTIAGLSEARASESKTANLTKREILQQTATEALRTPGEGPQGILALLNTL</sequence>
<evidence type="ECO:0000256" key="4">
    <source>
        <dbReference type="RuleBase" id="RU362073"/>
    </source>
</evidence>
<feature type="domain" description="Flagellin N-terminal" evidence="5">
    <location>
        <begin position="292"/>
        <end position="391"/>
    </location>
</feature>
<evidence type="ECO:0000259" key="5">
    <source>
        <dbReference type="Pfam" id="PF00669"/>
    </source>
</evidence>
<dbReference type="AlphaFoldDB" id="A0A5P2UGP6"/>